<proteinExistence type="predicted"/>
<dbReference type="AlphaFoldDB" id="A0A239HXB1"/>
<accession>A0A239HXB1</accession>
<evidence type="ECO:0000256" key="1">
    <source>
        <dbReference type="SAM" id="Phobius"/>
    </source>
</evidence>
<keyword evidence="1" id="KW-0812">Transmembrane</keyword>
<keyword evidence="1" id="KW-1133">Transmembrane helix</keyword>
<gene>
    <name evidence="2" type="ORF">SAMN05421640_1558</name>
</gene>
<protein>
    <submittedName>
        <fullName evidence="2">Uncharacterized protein</fullName>
    </submittedName>
</protein>
<evidence type="ECO:0000313" key="3">
    <source>
        <dbReference type="Proteomes" id="UP000198393"/>
    </source>
</evidence>
<feature type="transmembrane region" description="Helical" evidence="1">
    <location>
        <begin position="12"/>
        <end position="29"/>
    </location>
</feature>
<organism evidence="2 3">
    <name type="scientific">Ekhidna lutea</name>
    <dbReference type="NCBI Taxonomy" id="447679"/>
    <lineage>
        <taxon>Bacteria</taxon>
        <taxon>Pseudomonadati</taxon>
        <taxon>Bacteroidota</taxon>
        <taxon>Cytophagia</taxon>
        <taxon>Cytophagales</taxon>
        <taxon>Reichenbachiellaceae</taxon>
        <taxon>Ekhidna</taxon>
    </lineage>
</organism>
<dbReference type="Proteomes" id="UP000198393">
    <property type="component" value="Unassembled WGS sequence"/>
</dbReference>
<keyword evidence="3" id="KW-1185">Reference proteome</keyword>
<keyword evidence="1" id="KW-0472">Membrane</keyword>
<sequence>MEMNINRVNAMNMGVVNFILYLITNFNLTPDL</sequence>
<reference evidence="2 3" key="1">
    <citation type="submission" date="2017-06" db="EMBL/GenBank/DDBJ databases">
        <authorList>
            <person name="Kim H.J."/>
            <person name="Triplett B.A."/>
        </authorList>
    </citation>
    <scope>NUCLEOTIDE SEQUENCE [LARGE SCALE GENOMIC DNA]</scope>
    <source>
        <strain evidence="2 3">DSM 19307</strain>
    </source>
</reference>
<name>A0A239HXB1_EKHLU</name>
<dbReference type="EMBL" id="FZPD01000002">
    <property type="protein sequence ID" value="SNS85959.1"/>
    <property type="molecule type" value="Genomic_DNA"/>
</dbReference>
<evidence type="ECO:0000313" key="2">
    <source>
        <dbReference type="EMBL" id="SNS85959.1"/>
    </source>
</evidence>